<dbReference type="GO" id="GO:0022857">
    <property type="term" value="F:transmembrane transporter activity"/>
    <property type="evidence" value="ECO:0007669"/>
    <property type="project" value="InterPro"/>
</dbReference>
<keyword evidence="5 7" id="KW-1133">Transmembrane helix</keyword>
<evidence type="ECO:0000256" key="1">
    <source>
        <dbReference type="ARBA" id="ARBA00004651"/>
    </source>
</evidence>
<dbReference type="EMBL" id="MFIE01000017">
    <property type="protein sequence ID" value="OGF82563.1"/>
    <property type="molecule type" value="Genomic_DNA"/>
</dbReference>
<comment type="caution">
    <text evidence="9">The sequence shown here is derived from an EMBL/GenBank/DDBJ whole genome shotgun (WGS) entry which is preliminary data.</text>
</comment>
<accession>A0A1F5X3Z8</accession>
<feature type="transmembrane region" description="Helical" evidence="7">
    <location>
        <begin position="175"/>
        <end position="194"/>
    </location>
</feature>
<dbReference type="InterPro" id="IPR020846">
    <property type="entry name" value="MFS_dom"/>
</dbReference>
<evidence type="ECO:0000313" key="10">
    <source>
        <dbReference type="Proteomes" id="UP000178684"/>
    </source>
</evidence>
<feature type="transmembrane region" description="Helical" evidence="7">
    <location>
        <begin position="315"/>
        <end position="340"/>
    </location>
</feature>
<feature type="transmembrane region" description="Helical" evidence="7">
    <location>
        <begin position="49"/>
        <end position="69"/>
    </location>
</feature>
<feature type="transmembrane region" description="Helical" evidence="7">
    <location>
        <begin position="81"/>
        <end position="101"/>
    </location>
</feature>
<organism evidence="9 10">
    <name type="scientific">Candidatus Giovannonibacteria bacterium RIFCSPLOWO2_01_FULL_46_13</name>
    <dbReference type="NCBI Taxonomy" id="1798352"/>
    <lineage>
        <taxon>Bacteria</taxon>
        <taxon>Candidatus Giovannoniibacteriota</taxon>
    </lineage>
</organism>
<evidence type="ECO:0000256" key="4">
    <source>
        <dbReference type="ARBA" id="ARBA00022692"/>
    </source>
</evidence>
<dbReference type="Pfam" id="PF05977">
    <property type="entry name" value="MFS_3"/>
    <property type="match status" value="1"/>
</dbReference>
<name>A0A1F5X3Z8_9BACT</name>
<feature type="transmembrane region" description="Helical" evidence="7">
    <location>
        <begin position="377"/>
        <end position="396"/>
    </location>
</feature>
<proteinExistence type="predicted"/>
<evidence type="ECO:0000256" key="2">
    <source>
        <dbReference type="ARBA" id="ARBA00022448"/>
    </source>
</evidence>
<feature type="domain" description="Major facilitator superfamily (MFS) profile" evidence="8">
    <location>
        <begin position="11"/>
        <end position="403"/>
    </location>
</feature>
<dbReference type="CDD" id="cd06173">
    <property type="entry name" value="MFS_MefA_like"/>
    <property type="match status" value="1"/>
</dbReference>
<feature type="transmembrane region" description="Helical" evidence="7">
    <location>
        <begin position="107"/>
        <end position="125"/>
    </location>
</feature>
<evidence type="ECO:0000256" key="3">
    <source>
        <dbReference type="ARBA" id="ARBA00022475"/>
    </source>
</evidence>
<dbReference type="PROSITE" id="PS50850">
    <property type="entry name" value="MFS"/>
    <property type="match status" value="1"/>
</dbReference>
<dbReference type="SUPFAM" id="SSF103473">
    <property type="entry name" value="MFS general substrate transporter"/>
    <property type="match status" value="1"/>
</dbReference>
<sequence length="405" mass="43776">MRERIDTTFRALRSRNFRLFLFGQGISLIGTWMQRVALHWLVYKITGSALMLGVVGFASHIPLLAAPLAGVILDRYSKNRVIIVTQILAMAQAFLLAYLVLSGQIEVWHIIVLSLVLGAINAFDVPGRQSFYVQLIDKKEDLQNAIALNSIIFHASQFIGPSIAGILIATYSEGVAFLINGLSYIPVIISLLLISVKFEAVSDKTGTFLSELKDGFKYISSSPPLKNILFLVAAISIMGWSYNILFPIFAKDVLGGDAKVFGFLTAASSIGAILSAFYAASRKNLDGANKRAVFFAGVFGAALIIFAVSKNLWLSIIAAGVVGLGSMLHNTSAISFYQNLLSEDKRGRSMSFYVLAHRGLMPVGSLLLGFMASSIGAPAALVIGGSFCVLVALFFAPRIFSSKIR</sequence>
<dbReference type="Gene3D" id="1.20.1250.20">
    <property type="entry name" value="MFS general substrate transporter like domains"/>
    <property type="match status" value="1"/>
</dbReference>
<feature type="transmembrane region" description="Helical" evidence="7">
    <location>
        <begin position="228"/>
        <end position="249"/>
    </location>
</feature>
<feature type="transmembrane region" description="Helical" evidence="7">
    <location>
        <begin position="20"/>
        <end position="43"/>
    </location>
</feature>
<evidence type="ECO:0000256" key="6">
    <source>
        <dbReference type="ARBA" id="ARBA00023136"/>
    </source>
</evidence>
<dbReference type="GO" id="GO:0005886">
    <property type="term" value="C:plasma membrane"/>
    <property type="evidence" value="ECO:0007669"/>
    <property type="project" value="UniProtKB-SubCell"/>
</dbReference>
<dbReference type="InterPro" id="IPR036259">
    <property type="entry name" value="MFS_trans_sf"/>
</dbReference>
<feature type="transmembrane region" description="Helical" evidence="7">
    <location>
        <begin position="146"/>
        <end position="169"/>
    </location>
</feature>
<evidence type="ECO:0000256" key="5">
    <source>
        <dbReference type="ARBA" id="ARBA00022989"/>
    </source>
</evidence>
<feature type="transmembrane region" description="Helical" evidence="7">
    <location>
        <begin position="352"/>
        <end position="371"/>
    </location>
</feature>
<reference evidence="9 10" key="1">
    <citation type="journal article" date="2016" name="Nat. Commun.">
        <title>Thousands of microbial genomes shed light on interconnected biogeochemical processes in an aquifer system.</title>
        <authorList>
            <person name="Anantharaman K."/>
            <person name="Brown C.T."/>
            <person name="Hug L.A."/>
            <person name="Sharon I."/>
            <person name="Castelle C.J."/>
            <person name="Probst A.J."/>
            <person name="Thomas B.C."/>
            <person name="Singh A."/>
            <person name="Wilkins M.J."/>
            <person name="Karaoz U."/>
            <person name="Brodie E.L."/>
            <person name="Williams K.H."/>
            <person name="Hubbard S.S."/>
            <person name="Banfield J.F."/>
        </authorList>
    </citation>
    <scope>NUCLEOTIDE SEQUENCE [LARGE SCALE GENOMIC DNA]</scope>
</reference>
<evidence type="ECO:0000313" key="9">
    <source>
        <dbReference type="EMBL" id="OGF82563.1"/>
    </source>
</evidence>
<keyword evidence="3" id="KW-1003">Cell membrane</keyword>
<gene>
    <name evidence="9" type="ORF">A3B18_01180</name>
</gene>
<dbReference type="PANTHER" id="PTHR23513">
    <property type="entry name" value="INTEGRAL MEMBRANE EFFLUX PROTEIN-RELATED"/>
    <property type="match status" value="1"/>
</dbReference>
<dbReference type="Proteomes" id="UP000178684">
    <property type="component" value="Unassembled WGS sequence"/>
</dbReference>
<keyword evidence="4 7" id="KW-0812">Transmembrane</keyword>
<keyword evidence="6 7" id="KW-0472">Membrane</keyword>
<keyword evidence="2" id="KW-0813">Transport</keyword>
<evidence type="ECO:0000259" key="8">
    <source>
        <dbReference type="PROSITE" id="PS50850"/>
    </source>
</evidence>
<feature type="transmembrane region" description="Helical" evidence="7">
    <location>
        <begin position="261"/>
        <end position="280"/>
    </location>
</feature>
<feature type="transmembrane region" description="Helical" evidence="7">
    <location>
        <begin position="292"/>
        <end position="309"/>
    </location>
</feature>
<protein>
    <recommendedName>
        <fullName evidence="8">Major facilitator superfamily (MFS) profile domain-containing protein</fullName>
    </recommendedName>
</protein>
<dbReference type="AlphaFoldDB" id="A0A1F5X3Z8"/>
<dbReference type="InterPro" id="IPR010290">
    <property type="entry name" value="TM_effector"/>
</dbReference>
<dbReference type="PANTHER" id="PTHR23513:SF11">
    <property type="entry name" value="STAPHYLOFERRIN A TRANSPORTER"/>
    <property type="match status" value="1"/>
</dbReference>
<evidence type="ECO:0000256" key="7">
    <source>
        <dbReference type="SAM" id="Phobius"/>
    </source>
</evidence>
<comment type="subcellular location">
    <subcellularLocation>
        <location evidence="1">Cell membrane</location>
        <topology evidence="1">Multi-pass membrane protein</topology>
    </subcellularLocation>
</comment>